<dbReference type="Proteomes" id="UP000190911">
    <property type="component" value="Chromosome I"/>
</dbReference>
<evidence type="ECO:0000256" key="1">
    <source>
        <dbReference type="PROSITE-ProRule" id="PRU00464"/>
    </source>
</evidence>
<dbReference type="PIRSF" id="PIRSF000714">
    <property type="entry name" value="HIT"/>
    <property type="match status" value="1"/>
</dbReference>
<reference evidence="3 4" key="1">
    <citation type="submission" date="2016-11" db="EMBL/GenBank/DDBJ databases">
        <authorList>
            <person name="Jaros S."/>
            <person name="Januszkiewicz K."/>
            <person name="Wedrychowicz H."/>
        </authorList>
    </citation>
    <scope>NUCLEOTIDE SEQUENCE [LARGE SCALE GENOMIC DNA]</scope>
    <source>
        <strain evidence="3 4">ACAM 12</strain>
    </source>
</reference>
<dbReference type="OrthoDB" id="9799145at2"/>
<protein>
    <submittedName>
        <fullName evidence="3">Diadenosine tetraphosphate (Ap4A) hydrolase</fullName>
    </submittedName>
</protein>
<sequence>MNDIALDERLEADTLPVTELPLCRVLLMNDARFPWAILVPRLPGVSEVFDLSAADQQQLWREAGALGAAMKDGFHGDKINIATLGNVVSQLHVHVVVRTRRDEAWPAPVWGQGEPRPYTQDQQASARDQLLGQIEGLSL</sequence>
<dbReference type="GO" id="GO:0016787">
    <property type="term" value="F:hydrolase activity"/>
    <property type="evidence" value="ECO:0007669"/>
    <property type="project" value="UniProtKB-KW"/>
</dbReference>
<feature type="domain" description="HIT" evidence="2">
    <location>
        <begin position="37"/>
        <end position="105"/>
    </location>
</feature>
<dbReference type="PROSITE" id="PS51084">
    <property type="entry name" value="HIT_2"/>
    <property type="match status" value="1"/>
</dbReference>
<proteinExistence type="predicted"/>
<comment type="caution">
    <text evidence="1">Lacks conserved residue(s) required for the propagation of feature annotation.</text>
</comment>
<organism evidence="3 4">
    <name type="scientific">Vreelandella subglaciescola</name>
    <dbReference type="NCBI Taxonomy" id="29571"/>
    <lineage>
        <taxon>Bacteria</taxon>
        <taxon>Pseudomonadati</taxon>
        <taxon>Pseudomonadota</taxon>
        <taxon>Gammaproteobacteria</taxon>
        <taxon>Oceanospirillales</taxon>
        <taxon>Halomonadaceae</taxon>
        <taxon>Vreelandella</taxon>
    </lineage>
</organism>
<accession>A0A1M7HS25</accession>
<keyword evidence="3" id="KW-0378">Hydrolase</keyword>
<dbReference type="InParanoid" id="A0A1M7HS25"/>
<keyword evidence="4" id="KW-1185">Reference proteome</keyword>
<dbReference type="InterPro" id="IPR036265">
    <property type="entry name" value="HIT-like_sf"/>
</dbReference>
<dbReference type="RefSeq" id="WP_079553787.1">
    <property type="nucleotide sequence ID" value="NZ_LT670847.1"/>
</dbReference>
<evidence type="ECO:0000259" key="2">
    <source>
        <dbReference type="PROSITE" id="PS51084"/>
    </source>
</evidence>
<dbReference type="STRING" id="29571.SAMN05878437_2313"/>
<dbReference type="Gene3D" id="3.30.428.10">
    <property type="entry name" value="HIT-like"/>
    <property type="match status" value="1"/>
</dbReference>
<gene>
    <name evidence="3" type="ORF">SAMN05878437_2313</name>
</gene>
<dbReference type="AlphaFoldDB" id="A0A1M7HS25"/>
<dbReference type="Pfam" id="PF01230">
    <property type="entry name" value="HIT"/>
    <property type="match status" value="1"/>
</dbReference>
<dbReference type="EMBL" id="LT670847">
    <property type="protein sequence ID" value="SHM31361.1"/>
    <property type="molecule type" value="Genomic_DNA"/>
</dbReference>
<dbReference type="InterPro" id="IPR026026">
    <property type="entry name" value="HIT_Hint"/>
</dbReference>
<dbReference type="InterPro" id="IPR011146">
    <property type="entry name" value="HIT-like"/>
</dbReference>
<dbReference type="SUPFAM" id="SSF54197">
    <property type="entry name" value="HIT-like"/>
    <property type="match status" value="1"/>
</dbReference>
<evidence type="ECO:0000313" key="4">
    <source>
        <dbReference type="Proteomes" id="UP000190911"/>
    </source>
</evidence>
<evidence type="ECO:0000313" key="3">
    <source>
        <dbReference type="EMBL" id="SHM31361.1"/>
    </source>
</evidence>
<name>A0A1M7HS25_9GAMM</name>